<feature type="transmembrane region" description="Helical" evidence="7">
    <location>
        <begin position="703"/>
        <end position="727"/>
    </location>
</feature>
<proteinExistence type="inferred from homology"/>
<evidence type="ECO:0000256" key="5">
    <source>
        <dbReference type="ARBA" id="ARBA00023136"/>
    </source>
</evidence>
<accession>A0ABQ4A7Q4</accession>
<evidence type="ECO:0000259" key="8">
    <source>
        <dbReference type="Pfam" id="PF02687"/>
    </source>
</evidence>
<comment type="subcellular location">
    <subcellularLocation>
        <location evidence="1">Cell membrane</location>
        <topology evidence="1">Multi-pass membrane protein</topology>
    </subcellularLocation>
</comment>
<evidence type="ECO:0000256" key="7">
    <source>
        <dbReference type="SAM" id="Phobius"/>
    </source>
</evidence>
<name>A0ABQ4A7Q4_9ACTN</name>
<dbReference type="PANTHER" id="PTHR30572:SF4">
    <property type="entry name" value="ABC TRANSPORTER PERMEASE YTRF"/>
    <property type="match status" value="1"/>
</dbReference>
<feature type="domain" description="ABC3 transporter permease C-terminal" evidence="8">
    <location>
        <begin position="707"/>
        <end position="812"/>
    </location>
</feature>
<comment type="similarity">
    <text evidence="6">Belongs to the ABC-4 integral membrane protein family.</text>
</comment>
<reference evidence="9 10" key="1">
    <citation type="submission" date="2021-01" db="EMBL/GenBank/DDBJ databases">
        <title>Whole genome shotgun sequence of Actinoplanes humidus NBRC 14915.</title>
        <authorList>
            <person name="Komaki H."/>
            <person name="Tamura T."/>
        </authorList>
    </citation>
    <scope>NUCLEOTIDE SEQUENCE [LARGE SCALE GENOMIC DNA]</scope>
    <source>
        <strain evidence="9 10">NBRC 14915</strain>
    </source>
</reference>
<keyword evidence="10" id="KW-1185">Reference proteome</keyword>
<dbReference type="InterPro" id="IPR050250">
    <property type="entry name" value="Macrolide_Exporter_MacB"/>
</dbReference>
<feature type="transmembrane region" description="Helical" evidence="7">
    <location>
        <begin position="20"/>
        <end position="46"/>
    </location>
</feature>
<feature type="domain" description="ABC3 transporter permease C-terminal" evidence="8">
    <location>
        <begin position="262"/>
        <end position="373"/>
    </location>
</feature>
<evidence type="ECO:0000256" key="2">
    <source>
        <dbReference type="ARBA" id="ARBA00022475"/>
    </source>
</evidence>
<evidence type="ECO:0000256" key="1">
    <source>
        <dbReference type="ARBA" id="ARBA00004651"/>
    </source>
</evidence>
<feature type="transmembrane region" description="Helical" evidence="7">
    <location>
        <begin position="303"/>
        <end position="330"/>
    </location>
</feature>
<keyword evidence="5 7" id="KW-0472">Membrane</keyword>
<feature type="transmembrane region" description="Helical" evidence="7">
    <location>
        <begin position="489"/>
        <end position="508"/>
    </location>
</feature>
<evidence type="ECO:0000256" key="3">
    <source>
        <dbReference type="ARBA" id="ARBA00022692"/>
    </source>
</evidence>
<dbReference type="InterPro" id="IPR003838">
    <property type="entry name" value="ABC3_permease_C"/>
</dbReference>
<evidence type="ECO:0000313" key="10">
    <source>
        <dbReference type="Proteomes" id="UP000603200"/>
    </source>
</evidence>
<comment type="caution">
    <text evidence="9">The sequence shown here is derived from an EMBL/GenBank/DDBJ whole genome shotgun (WGS) entry which is preliminary data.</text>
</comment>
<feature type="transmembrane region" description="Helical" evidence="7">
    <location>
        <begin position="350"/>
        <end position="375"/>
    </location>
</feature>
<protein>
    <recommendedName>
        <fullName evidence="8">ABC3 transporter permease C-terminal domain-containing protein</fullName>
    </recommendedName>
</protein>
<feature type="transmembrane region" description="Helical" evidence="7">
    <location>
        <begin position="748"/>
        <end position="772"/>
    </location>
</feature>
<keyword evidence="3 7" id="KW-0812">Transmembrane</keyword>
<keyword evidence="2" id="KW-1003">Cell membrane</keyword>
<dbReference type="EMBL" id="BOMN01000157">
    <property type="protein sequence ID" value="GIE26895.1"/>
    <property type="molecule type" value="Genomic_DNA"/>
</dbReference>
<organism evidence="9 10">
    <name type="scientific">Winogradskya humida</name>
    <dbReference type="NCBI Taxonomy" id="113566"/>
    <lineage>
        <taxon>Bacteria</taxon>
        <taxon>Bacillati</taxon>
        <taxon>Actinomycetota</taxon>
        <taxon>Actinomycetes</taxon>
        <taxon>Micromonosporales</taxon>
        <taxon>Micromonosporaceae</taxon>
        <taxon>Winogradskya</taxon>
    </lineage>
</organism>
<evidence type="ECO:0000313" key="9">
    <source>
        <dbReference type="EMBL" id="GIE26895.1"/>
    </source>
</evidence>
<evidence type="ECO:0000256" key="6">
    <source>
        <dbReference type="ARBA" id="ARBA00038076"/>
    </source>
</evidence>
<dbReference type="Pfam" id="PF02687">
    <property type="entry name" value="FtsX"/>
    <property type="match status" value="2"/>
</dbReference>
<dbReference type="Proteomes" id="UP000603200">
    <property type="component" value="Unassembled WGS sequence"/>
</dbReference>
<evidence type="ECO:0000256" key="4">
    <source>
        <dbReference type="ARBA" id="ARBA00022989"/>
    </source>
</evidence>
<feature type="transmembrane region" description="Helical" evidence="7">
    <location>
        <begin position="259"/>
        <end position="282"/>
    </location>
</feature>
<sequence length="828" mass="82652">MSARLRLFVSDARHSPGRVLGVAITCLVTAVVVGVAALLFTTLAGWEQPERAGLGSVSAVVVATTPDDQVAGALPADALTRVRTVPGAQQAVEYRDRTVSIVRGDALLPDVDGRTTRAWNFSAAVADGYQLDRGAAPAGNELVVDAATAAEAGIDVGASVPTLSAAGVVSRRVSGILRASESTAAGGPVLLLADQELAAMAGSTLPHAILVPGAAGQDAAELRAALSAGLPGLRVLAPEDYKTGDTGVTENKIGGGINLLSLLLFALITSAATVLGTTMSLWTSQRTPQLTVLRALGVSSGRLRRLVLGDAALIAVPVALLGALLGALPGAKLARAALVGADILPTDTPAVSLGGAAVGALALAVLLTVSLTLVASLSGARQAGRLDAAAALNSGSGAVKLRRRFSRLLIGLVLLALGAAPMLVNGGGGALVMGAAATVSVLILVPALTVLSPWLTPLLTPLAGLVARLDRGVGHLIASNLRMSTLRTAGLAGPALLAVGLSTALLSAPKTLDAGVVEQTTQRVQAAHLVVPAGSAGLPLALPAGYTGTAARLLDTTVQPAAETSQGGPTGIAAAGADGAALAGLLDLGPAAGGLTALTGDTFAASKDIAKQHKWSIGEQVPLLLDDGTRHDLRLVTAYDNDLGFAGVLLPMDLAVAHSPDPMLTMILLGGDPAAWPVTPGATVVDRGTYLDALDPRESADSLAPLIIALVLAGYAVLSLANSAGLAQADRGPENRTLRLLGGRKDQLLRLVAGEALAAAAIGILLGLLVGIGGLMPLARATGRALPVLDVMGVVIIPLICGLAAVIPAVLAARPLRPVTERAEGGTP</sequence>
<feature type="transmembrane region" description="Helical" evidence="7">
    <location>
        <begin position="405"/>
        <end position="424"/>
    </location>
</feature>
<dbReference type="RefSeq" id="WP_203843785.1">
    <property type="nucleotide sequence ID" value="NZ_BAAATV010000048.1"/>
</dbReference>
<dbReference type="PANTHER" id="PTHR30572">
    <property type="entry name" value="MEMBRANE COMPONENT OF TRANSPORTER-RELATED"/>
    <property type="match status" value="1"/>
</dbReference>
<feature type="transmembrane region" description="Helical" evidence="7">
    <location>
        <begin position="792"/>
        <end position="813"/>
    </location>
</feature>
<keyword evidence="4 7" id="KW-1133">Transmembrane helix</keyword>
<gene>
    <name evidence="9" type="ORF">Ahu01nite_099970</name>
</gene>